<keyword evidence="3 8" id="KW-0812">Transmembrane</keyword>
<feature type="transmembrane region" description="Helical" evidence="8">
    <location>
        <begin position="243"/>
        <end position="262"/>
    </location>
</feature>
<evidence type="ECO:0000256" key="6">
    <source>
        <dbReference type="ARBA" id="ARBA00022989"/>
    </source>
</evidence>
<comment type="caution">
    <text evidence="10">The sequence shown here is derived from an EMBL/GenBank/DDBJ whole genome shotgun (WGS) entry which is preliminary data.</text>
</comment>
<keyword evidence="11" id="KW-1185">Reference proteome</keyword>
<dbReference type="PRINTS" id="PR00119">
    <property type="entry name" value="CATATPASE"/>
</dbReference>
<dbReference type="NCBIfam" id="TIGR01525">
    <property type="entry name" value="ATPase-IB_hvy"/>
    <property type="match status" value="1"/>
</dbReference>
<evidence type="ECO:0000313" key="11">
    <source>
        <dbReference type="Proteomes" id="UP001200430"/>
    </source>
</evidence>
<dbReference type="InterPro" id="IPR023214">
    <property type="entry name" value="HAD_sf"/>
</dbReference>
<dbReference type="InterPro" id="IPR059000">
    <property type="entry name" value="ATPase_P-type_domA"/>
</dbReference>
<feature type="transmembrane region" description="Helical" evidence="8">
    <location>
        <begin position="48"/>
        <end position="66"/>
    </location>
</feature>
<dbReference type="InterPro" id="IPR023299">
    <property type="entry name" value="ATPase_P-typ_cyto_dom_N"/>
</dbReference>
<dbReference type="PROSITE" id="PS00154">
    <property type="entry name" value="ATPASE_E1_E2"/>
    <property type="match status" value="1"/>
</dbReference>
<dbReference type="SUPFAM" id="SSF56784">
    <property type="entry name" value="HAD-like"/>
    <property type="match status" value="1"/>
</dbReference>
<dbReference type="EMBL" id="JAKGUD010000015">
    <property type="protein sequence ID" value="MCF4143386.1"/>
    <property type="molecule type" value="Genomic_DNA"/>
</dbReference>
<evidence type="ECO:0000256" key="2">
    <source>
        <dbReference type="ARBA" id="ARBA00006024"/>
    </source>
</evidence>
<keyword evidence="8" id="KW-0067">ATP-binding</keyword>
<evidence type="ECO:0000259" key="9">
    <source>
        <dbReference type="Pfam" id="PF00122"/>
    </source>
</evidence>
<feature type="transmembrane region" description="Helical" evidence="8">
    <location>
        <begin position="86"/>
        <end position="109"/>
    </location>
</feature>
<sequence length="627" mass="66957">MAHDFVRKIVEGGERSSGGFFFFFIGGSLLIASLFSISIYGYEERTSLLSMGAAVFMGTPLLLRAVRELFEESSEMNELAALGVTATFVSGRFITSATISFVMVLSALLEGRSARGARESLKELLDLKPPKGTVFRDGEWLTVDAEDLVVGDEVRIIPGERLPVDGVVLDGETSINESTITGESLLAGKKSGDEVYAGTVNLTGTVICRVKSVGSETTLGKVQEMISDAEKSRTPVMRMIDRYARWYVPVVMLLSGAVFFVTGDLDRVVSIVVVACPCSILLAGPTAVVALLGVSARLGVLIKDIAHLEVAERITAIVFDKTGTVTTGRLEVTEISPCGFMNEEELLSLACSLERDSSHPVARSLCEKAGFLGLNFLPSEEMKEVHGMGVFGKVRDKSVMVGRRSWLLSFGVDVPDIEDSHFGQSVLYVAVNGVFAGEIFLEDRVKDDVKSSLVEIRNRGVDKIVLLSGDRKTVVERVSQSIGVSFWEFGMLPHQKMDYVTAMKNEGDVVAVVGDGVNDGPALSAGDLSIAMGAAGSGVAISSSSIALMKDDISKIPLVIDLAREALSIMRQNLHFALIAVTLSMILGAVGVLHPIAAAVLHGGTSLTVVFNSARLVRFKGGDGFGV</sequence>
<dbReference type="SUPFAM" id="SSF81653">
    <property type="entry name" value="Calcium ATPase, transduction domain A"/>
    <property type="match status" value="1"/>
</dbReference>
<dbReference type="Gene3D" id="3.40.50.1000">
    <property type="entry name" value="HAD superfamily/HAD-like"/>
    <property type="match status" value="1"/>
</dbReference>
<dbReference type="PANTHER" id="PTHR48085:SF5">
    <property type="entry name" value="CADMIUM_ZINC-TRANSPORTING ATPASE HMA4-RELATED"/>
    <property type="match status" value="1"/>
</dbReference>
<keyword evidence="4 8" id="KW-0479">Metal-binding</keyword>
<gene>
    <name evidence="10" type="ORF">L2W38_11245</name>
</gene>
<dbReference type="InterPro" id="IPR036412">
    <property type="entry name" value="HAD-like_sf"/>
</dbReference>
<evidence type="ECO:0000256" key="5">
    <source>
        <dbReference type="ARBA" id="ARBA00022967"/>
    </source>
</evidence>
<dbReference type="InterPro" id="IPR008250">
    <property type="entry name" value="ATPase_P-typ_transduc_dom_A_sf"/>
</dbReference>
<dbReference type="InterPro" id="IPR018303">
    <property type="entry name" value="ATPase_P-typ_P_site"/>
</dbReference>
<keyword evidence="7 8" id="KW-0472">Membrane</keyword>
<dbReference type="InterPro" id="IPR001757">
    <property type="entry name" value="P_typ_ATPase"/>
</dbReference>
<evidence type="ECO:0000256" key="1">
    <source>
        <dbReference type="ARBA" id="ARBA00004370"/>
    </source>
</evidence>
<dbReference type="SFLD" id="SFLDG00002">
    <property type="entry name" value="C1.7:_P-type_atpase_like"/>
    <property type="match status" value="1"/>
</dbReference>
<dbReference type="RefSeq" id="WP_236100089.1">
    <property type="nucleotide sequence ID" value="NZ_JAKGUD010000015.1"/>
</dbReference>
<dbReference type="SFLD" id="SFLDS00003">
    <property type="entry name" value="Haloacid_Dehalogenase"/>
    <property type="match status" value="1"/>
</dbReference>
<feature type="transmembrane region" description="Helical" evidence="8">
    <location>
        <begin position="574"/>
        <end position="597"/>
    </location>
</feature>
<keyword evidence="8" id="KW-0547">Nucleotide-binding</keyword>
<accession>A0ABS9ET44</accession>
<dbReference type="SFLD" id="SFLDF00027">
    <property type="entry name" value="p-type_atpase"/>
    <property type="match status" value="1"/>
</dbReference>
<keyword evidence="5" id="KW-1278">Translocase</keyword>
<dbReference type="InterPro" id="IPR051014">
    <property type="entry name" value="Cation_Transport_ATPase_IB"/>
</dbReference>
<dbReference type="NCBIfam" id="TIGR01494">
    <property type="entry name" value="ATPase_P-type"/>
    <property type="match status" value="1"/>
</dbReference>
<dbReference type="Pfam" id="PF00702">
    <property type="entry name" value="Hydrolase"/>
    <property type="match status" value="1"/>
</dbReference>
<dbReference type="Proteomes" id="UP001200430">
    <property type="component" value="Unassembled WGS sequence"/>
</dbReference>
<dbReference type="InterPro" id="IPR044492">
    <property type="entry name" value="P_typ_ATPase_HD_dom"/>
</dbReference>
<dbReference type="Pfam" id="PF00122">
    <property type="entry name" value="E1-E2_ATPase"/>
    <property type="match status" value="1"/>
</dbReference>
<dbReference type="Gene3D" id="2.70.150.10">
    <property type="entry name" value="Calcium-transporting ATPase, cytoplasmic transduction domain A"/>
    <property type="match status" value="1"/>
</dbReference>
<evidence type="ECO:0000256" key="3">
    <source>
        <dbReference type="ARBA" id="ARBA00022692"/>
    </source>
</evidence>
<keyword evidence="6 8" id="KW-1133">Transmembrane helix</keyword>
<evidence type="ECO:0000256" key="4">
    <source>
        <dbReference type="ARBA" id="ARBA00022723"/>
    </source>
</evidence>
<feature type="transmembrane region" description="Helical" evidence="8">
    <location>
        <begin position="20"/>
        <end position="41"/>
    </location>
</feature>
<proteinExistence type="inferred from homology"/>
<evidence type="ECO:0000313" key="10">
    <source>
        <dbReference type="EMBL" id="MCF4143386.1"/>
    </source>
</evidence>
<organism evidence="10 11">
    <name type="scientific">Dethiosulfovibrio marinus</name>
    <dbReference type="NCBI Taxonomy" id="133532"/>
    <lineage>
        <taxon>Bacteria</taxon>
        <taxon>Thermotogati</taxon>
        <taxon>Synergistota</taxon>
        <taxon>Synergistia</taxon>
        <taxon>Synergistales</taxon>
        <taxon>Dethiosulfovibrionaceae</taxon>
        <taxon>Dethiosulfovibrio</taxon>
    </lineage>
</organism>
<evidence type="ECO:0000256" key="8">
    <source>
        <dbReference type="RuleBase" id="RU362081"/>
    </source>
</evidence>
<keyword evidence="8" id="KW-1003">Cell membrane</keyword>
<feature type="transmembrane region" description="Helical" evidence="8">
    <location>
        <begin position="268"/>
        <end position="294"/>
    </location>
</feature>
<dbReference type="PANTHER" id="PTHR48085">
    <property type="entry name" value="CADMIUM/ZINC-TRANSPORTING ATPASE HMA2-RELATED"/>
    <property type="match status" value="1"/>
</dbReference>
<evidence type="ECO:0000256" key="7">
    <source>
        <dbReference type="ARBA" id="ARBA00023136"/>
    </source>
</evidence>
<reference evidence="10 11" key="1">
    <citation type="submission" date="2022-01" db="EMBL/GenBank/DDBJ databases">
        <title>Dethiosulfovibrio faecalis sp. nov., a novel proteolytic, non-sulfur-reducing bacterium isolated from a marine aquaculture solid waste bioreactor.</title>
        <authorList>
            <person name="Grabowski S."/>
            <person name="Apolinario E."/>
            <person name="Schneider N."/>
            <person name="Marshall C.W."/>
            <person name="Sowers K.R."/>
        </authorList>
    </citation>
    <scope>NUCLEOTIDE SEQUENCE [LARGE SCALE GENOMIC DNA]</scope>
    <source>
        <strain evidence="10 11">DSM 12537</strain>
    </source>
</reference>
<dbReference type="InterPro" id="IPR023298">
    <property type="entry name" value="ATPase_P-typ_TM_dom_sf"/>
</dbReference>
<dbReference type="Gene3D" id="3.40.1110.10">
    <property type="entry name" value="Calcium-transporting ATPase, cytoplasmic domain N"/>
    <property type="match status" value="1"/>
</dbReference>
<comment type="similarity">
    <text evidence="2 8">Belongs to the cation transport ATPase (P-type) (TC 3.A.3) family. Type IB subfamily.</text>
</comment>
<protein>
    <submittedName>
        <fullName evidence="10">Cation-translocating P-type ATPase</fullName>
    </submittedName>
</protein>
<name>A0ABS9ET44_9BACT</name>
<dbReference type="InterPro" id="IPR027256">
    <property type="entry name" value="P-typ_ATPase_IB"/>
</dbReference>
<feature type="domain" description="P-type ATPase A" evidence="9">
    <location>
        <begin position="127"/>
        <end position="226"/>
    </location>
</feature>
<comment type="subcellular location">
    <subcellularLocation>
        <location evidence="8">Cell membrane</location>
    </subcellularLocation>
    <subcellularLocation>
        <location evidence="1">Membrane</location>
    </subcellularLocation>
</comment>
<dbReference type="SUPFAM" id="SSF81665">
    <property type="entry name" value="Calcium ATPase, transmembrane domain M"/>
    <property type="match status" value="1"/>
</dbReference>